<evidence type="ECO:0000259" key="7">
    <source>
        <dbReference type="PROSITE" id="PS51900"/>
    </source>
</evidence>
<dbReference type="InterPro" id="IPR025166">
    <property type="entry name" value="Integrase_DNA_bind_dom"/>
</dbReference>
<feature type="domain" description="Core-binding (CB)" evidence="7">
    <location>
        <begin position="128"/>
        <end position="208"/>
    </location>
</feature>
<dbReference type="InterPro" id="IPR010998">
    <property type="entry name" value="Integrase_recombinase_N"/>
</dbReference>
<dbReference type="InterPro" id="IPR050808">
    <property type="entry name" value="Phage_Integrase"/>
</dbReference>
<dbReference type="SUPFAM" id="SSF56349">
    <property type="entry name" value="DNA breaking-rejoining enzymes"/>
    <property type="match status" value="1"/>
</dbReference>
<evidence type="ECO:0000256" key="4">
    <source>
        <dbReference type="ARBA" id="ARBA00023172"/>
    </source>
</evidence>
<comment type="similarity">
    <text evidence="1">Belongs to the 'phage' integrase family.</text>
</comment>
<dbReference type="GO" id="GO:0003677">
    <property type="term" value="F:DNA binding"/>
    <property type="evidence" value="ECO:0007669"/>
    <property type="project" value="UniProtKB-UniRule"/>
</dbReference>
<dbReference type="GO" id="GO:0006310">
    <property type="term" value="P:DNA recombination"/>
    <property type="evidence" value="ECO:0007669"/>
    <property type="project" value="UniProtKB-KW"/>
</dbReference>
<dbReference type="AlphaFoldDB" id="A0A4P7BU00"/>
<sequence>MLIFLALFATGVYSLLFKLDLRRTWIVQAKITKTLFKSLHVHPRPYEVRDTEFKGFILRVEPGGTMTYFYTYRFQGKRNRYKIGRHPEITPVQARDVAHLLAAKIAQGINPQEEKKQACIERNRESVRTLRGFLKKRYEPWVLSERKRGHETVARIRCQFADLLDRPISEISAWSIEKWRAEQLKRGKKPITANRDIAALKAALSKAMEWDLIKVNPIARVKPSRIDNKTTVRYLTQDEEARLREALIERESRLRAERISANAWRRQRGYKEYPDLSGCAFADYLRPMVLLAINTGMRRGELFHLSWSNVNFHTRMLTVDGEKAKSGHTRHIPMNQEALEVLQSWQAQTTDNGLVFPAKNGSPFNNIRKSWAAVLQSAGINHFRFHDLRHHFASKLVMAGVDLNTVRELLGHADLTMTLRYAHLAPEHKAEAVSRLVQR</sequence>
<keyword evidence="2" id="KW-0229">DNA integration</keyword>
<dbReference type="InterPro" id="IPR038488">
    <property type="entry name" value="Integrase_DNA-bd_sf"/>
</dbReference>
<reference evidence="8 9" key="1">
    <citation type="submission" date="2019-03" db="EMBL/GenBank/DDBJ databases">
        <title>The genome sequence of Nitrosococcus wardiae strain D1FHST reveals the archetypal metabolic capacity of ammonia-oxidizing Gammaproteobacteria.</title>
        <authorList>
            <person name="Wang L."/>
            <person name="Lim C.K."/>
            <person name="Hanson T.E."/>
            <person name="Dang H."/>
            <person name="Klotz M.G."/>
        </authorList>
    </citation>
    <scope>NUCLEOTIDE SEQUENCE [LARGE SCALE GENOMIC DNA]</scope>
    <source>
        <strain evidence="8 9">D1FHS</strain>
    </source>
</reference>
<evidence type="ECO:0000313" key="8">
    <source>
        <dbReference type="EMBL" id="QBQ53373.1"/>
    </source>
</evidence>
<evidence type="ECO:0000256" key="1">
    <source>
        <dbReference type="ARBA" id="ARBA00008857"/>
    </source>
</evidence>
<keyword evidence="4" id="KW-0233">DNA recombination</keyword>
<evidence type="ECO:0000256" key="2">
    <source>
        <dbReference type="ARBA" id="ARBA00022908"/>
    </source>
</evidence>
<dbReference type="PANTHER" id="PTHR30629">
    <property type="entry name" value="PROPHAGE INTEGRASE"/>
    <property type="match status" value="1"/>
</dbReference>
<dbReference type="InterPro" id="IPR002104">
    <property type="entry name" value="Integrase_catalytic"/>
</dbReference>
<dbReference type="OrthoDB" id="5567253at2"/>
<dbReference type="Gene3D" id="1.10.443.10">
    <property type="entry name" value="Intergrase catalytic core"/>
    <property type="match status" value="1"/>
</dbReference>
<dbReference type="Gene3D" id="3.30.160.390">
    <property type="entry name" value="Integrase, DNA-binding domain"/>
    <property type="match status" value="1"/>
</dbReference>
<keyword evidence="3 5" id="KW-0238">DNA-binding</keyword>
<dbReference type="EMBL" id="CP038033">
    <property type="protein sequence ID" value="QBQ53373.1"/>
    <property type="molecule type" value="Genomic_DNA"/>
</dbReference>
<evidence type="ECO:0000256" key="5">
    <source>
        <dbReference type="PROSITE-ProRule" id="PRU01248"/>
    </source>
</evidence>
<dbReference type="KEGG" id="nwr:E3U44_01765"/>
<name>A0A4P7BU00_9GAMM</name>
<dbReference type="Proteomes" id="UP000294325">
    <property type="component" value="Chromosome"/>
</dbReference>
<dbReference type="Gene3D" id="1.10.150.130">
    <property type="match status" value="1"/>
</dbReference>
<accession>A0A4P7BU00</accession>
<evidence type="ECO:0000259" key="6">
    <source>
        <dbReference type="PROSITE" id="PS51898"/>
    </source>
</evidence>
<proteinExistence type="inferred from homology"/>
<evidence type="ECO:0000256" key="3">
    <source>
        <dbReference type="ARBA" id="ARBA00023125"/>
    </source>
</evidence>
<dbReference type="PANTHER" id="PTHR30629:SF2">
    <property type="entry name" value="PROPHAGE INTEGRASE INTS-RELATED"/>
    <property type="match status" value="1"/>
</dbReference>
<dbReference type="Pfam" id="PF13356">
    <property type="entry name" value="Arm-DNA-bind_3"/>
    <property type="match status" value="1"/>
</dbReference>
<dbReference type="PROSITE" id="PS51898">
    <property type="entry name" value="TYR_RECOMBINASE"/>
    <property type="match status" value="1"/>
</dbReference>
<gene>
    <name evidence="8" type="ORF">E3U44_01765</name>
</gene>
<protein>
    <submittedName>
        <fullName evidence="8">DUF4102 domain-containing protein</fullName>
    </submittedName>
</protein>
<dbReference type="GO" id="GO:0015074">
    <property type="term" value="P:DNA integration"/>
    <property type="evidence" value="ECO:0007669"/>
    <property type="project" value="UniProtKB-KW"/>
</dbReference>
<organism evidence="8 9">
    <name type="scientific">Nitrosococcus wardiae</name>
    <dbReference type="NCBI Taxonomy" id="1814290"/>
    <lineage>
        <taxon>Bacteria</taxon>
        <taxon>Pseudomonadati</taxon>
        <taxon>Pseudomonadota</taxon>
        <taxon>Gammaproteobacteria</taxon>
        <taxon>Chromatiales</taxon>
        <taxon>Chromatiaceae</taxon>
        <taxon>Nitrosococcus</taxon>
    </lineage>
</organism>
<keyword evidence="9" id="KW-1185">Reference proteome</keyword>
<dbReference type="Pfam" id="PF00589">
    <property type="entry name" value="Phage_integrase"/>
    <property type="match status" value="1"/>
</dbReference>
<dbReference type="CDD" id="cd00796">
    <property type="entry name" value="INT_Rci_Hp1_C"/>
    <property type="match status" value="1"/>
</dbReference>
<dbReference type="InterPro" id="IPR011010">
    <property type="entry name" value="DNA_brk_join_enz"/>
</dbReference>
<dbReference type="InterPro" id="IPR044068">
    <property type="entry name" value="CB"/>
</dbReference>
<dbReference type="InterPro" id="IPR013762">
    <property type="entry name" value="Integrase-like_cat_sf"/>
</dbReference>
<dbReference type="PROSITE" id="PS51900">
    <property type="entry name" value="CB"/>
    <property type="match status" value="1"/>
</dbReference>
<feature type="domain" description="Tyr recombinase" evidence="6">
    <location>
        <begin position="230"/>
        <end position="434"/>
    </location>
</feature>
<evidence type="ECO:0000313" key="9">
    <source>
        <dbReference type="Proteomes" id="UP000294325"/>
    </source>
</evidence>